<gene>
    <name evidence="1" type="ORF">M1O15_27005</name>
</gene>
<name>A0ABT0II25_9ACTN</name>
<accession>A0ABT0II25</accession>
<protein>
    <submittedName>
        <fullName evidence="1">Uncharacterized protein</fullName>
    </submittedName>
</protein>
<dbReference type="EMBL" id="JALPTH010000033">
    <property type="protein sequence ID" value="MCK8680974.1"/>
    <property type="molecule type" value="Genomic_DNA"/>
</dbReference>
<dbReference type="RefSeq" id="WP_248636799.1">
    <property type="nucleotide sequence ID" value="NZ_JALPTH010000033.1"/>
</dbReference>
<proteinExistence type="predicted"/>
<reference evidence="1 2" key="1">
    <citation type="submission" date="2022-04" db="EMBL/GenBank/DDBJ databases">
        <title>Streptomyces sp. nov. LCR6-01 isolated from Lichen of Dirinaria sp.</title>
        <authorList>
            <person name="Kanchanasin P."/>
            <person name="Tanasupawat S."/>
            <person name="Phongsopitanun W."/>
        </authorList>
    </citation>
    <scope>NUCLEOTIDE SEQUENCE [LARGE SCALE GENOMIC DNA]</scope>
    <source>
        <strain evidence="1 2">LCR6-01</strain>
    </source>
</reference>
<evidence type="ECO:0000313" key="2">
    <source>
        <dbReference type="Proteomes" id="UP001522868"/>
    </source>
</evidence>
<organism evidence="1 2">
    <name type="scientific">Streptomyces lichenis</name>
    <dbReference type="NCBI Taxonomy" id="2306967"/>
    <lineage>
        <taxon>Bacteria</taxon>
        <taxon>Bacillati</taxon>
        <taxon>Actinomycetota</taxon>
        <taxon>Actinomycetes</taxon>
        <taxon>Kitasatosporales</taxon>
        <taxon>Streptomycetaceae</taxon>
        <taxon>Streptomyces</taxon>
    </lineage>
</organism>
<dbReference type="Proteomes" id="UP001522868">
    <property type="component" value="Unassembled WGS sequence"/>
</dbReference>
<evidence type="ECO:0000313" key="1">
    <source>
        <dbReference type="EMBL" id="MCK8680974.1"/>
    </source>
</evidence>
<sequence>MSRTMTGTGRVTVLPLLHLWPDHYCVLAYTGTGAFGDTAVVGCVPVPGVPEVSLLDVAARHQPQRLYGSPAGRPEFAAACWLICTGWSGRGTPQPRSLDLRVADWALETERTIELGQTMYGHDRLCLGRFTLEDEALMGAAVKLMPDHSG</sequence>
<keyword evidence="2" id="KW-1185">Reference proteome</keyword>
<comment type="caution">
    <text evidence="1">The sequence shown here is derived from an EMBL/GenBank/DDBJ whole genome shotgun (WGS) entry which is preliminary data.</text>
</comment>